<dbReference type="Pfam" id="PF02637">
    <property type="entry name" value="GatB_Yqey"/>
    <property type="match status" value="1"/>
</dbReference>
<dbReference type="GO" id="GO:0050567">
    <property type="term" value="F:glutaminyl-tRNA synthase (glutamine-hydrolyzing) activity"/>
    <property type="evidence" value="ECO:0007669"/>
    <property type="project" value="UniProtKB-UniRule"/>
</dbReference>
<dbReference type="Proteomes" id="UP000176864">
    <property type="component" value="Unassembled WGS sequence"/>
</dbReference>
<protein>
    <recommendedName>
        <fullName evidence="10">Aspartyl/glutamyl-tRNA(Asn/Gln) amidotransferase subunit B</fullName>
        <shortName evidence="10">Asp/Glu-ADT subunit B</shortName>
        <ecNumber evidence="10">6.3.5.-</ecNumber>
    </recommendedName>
</protein>
<feature type="domain" description="Asn/Gln amidotransferase" evidence="11">
    <location>
        <begin position="327"/>
        <end position="488"/>
    </location>
</feature>
<comment type="function">
    <text evidence="7 10">Allows the formation of correctly charged Asn-tRNA(Asn) or Gln-tRNA(Gln) through the transamidation of misacylated Asp-tRNA(Asn) or Glu-tRNA(Gln) in organisms which lack either or both of asparaginyl-tRNA or glutaminyl-tRNA synthetases. The reaction takes place in the presence of glutamine and ATP through an activated phospho-Asp-tRNA(Asn) or phospho-Glu-tRNA(Gln).</text>
</comment>
<dbReference type="STRING" id="1817824.A2751_05740"/>
<dbReference type="NCBIfam" id="NF004012">
    <property type="entry name" value="PRK05477.1-2"/>
    <property type="match status" value="1"/>
</dbReference>
<comment type="caution">
    <text evidence="12">The sequence shown here is derived from an EMBL/GenBank/DDBJ whole genome shotgun (WGS) entry which is preliminary data.</text>
</comment>
<dbReference type="InterPro" id="IPR042114">
    <property type="entry name" value="GatB_C_1"/>
</dbReference>
<comment type="subunit">
    <text evidence="2 10">Heterotrimer of A, B and C subunits.</text>
</comment>
<dbReference type="GO" id="GO:0070681">
    <property type="term" value="P:glutaminyl-tRNAGln biosynthesis via transamidation"/>
    <property type="evidence" value="ECO:0007669"/>
    <property type="project" value="TreeGrafter"/>
</dbReference>
<keyword evidence="5 10" id="KW-0067">ATP-binding</keyword>
<dbReference type="NCBIfam" id="NF004014">
    <property type="entry name" value="PRK05477.1-4"/>
    <property type="match status" value="1"/>
</dbReference>
<organism evidence="12 13">
    <name type="scientific">Candidatus Doudnabacteria bacterium RIFCSPHIGHO2_01_FULL_46_14</name>
    <dbReference type="NCBI Taxonomy" id="1817824"/>
    <lineage>
        <taxon>Bacteria</taxon>
        <taxon>Candidatus Doudnaibacteriota</taxon>
    </lineage>
</organism>
<dbReference type="InterPro" id="IPR003789">
    <property type="entry name" value="Asn/Gln_tRNA_amidoTrase-B-like"/>
</dbReference>
<evidence type="ECO:0000256" key="5">
    <source>
        <dbReference type="ARBA" id="ARBA00022840"/>
    </source>
</evidence>
<sequence>MNYEPVIGLEIHVQLKTRSKMFCASPNNPDETEPNRNICEVCTAQPGSMPVINKEAVHMAILVGLALGCEIPEYSKFDRKNYFYPDLPKGYQISQFDQPICGAGIQVVEYEGKKRPIRITRAHLEEDAGKLIHEGSTTLVDLNRAGVPLLETVTEPDFRTPAEAKIFLQNLRNIVRYLGVSDADMEKGHMRCDANISLRPAGSQDLPPYKIEVKNLNSFKSVEAALNYEIKRQSEMQESGEKLTSQTRGWDDSKGITVEQRTKEQAHDYRYFPEPDLPIMHFIRGDVEKIRAELPELPAQKEERFISEFSLQDRDAGVLVNDKNLAAYFEEVVSELEEWFKEERLEADIAKLAKMAYNWISGDLQALLKIEGIDPQNSRITAENLAELIKMIHQGQVSTTAAKRILEVMFETGGDPSHVAADEGLSQVSDEVAITAVVDKVIAKNANVVADYKGGKKQALGFLVGKIMAEMKGKANPQVASRLLEEKLH</sequence>
<evidence type="ECO:0000256" key="3">
    <source>
        <dbReference type="ARBA" id="ARBA00022598"/>
    </source>
</evidence>
<evidence type="ECO:0000259" key="11">
    <source>
        <dbReference type="SMART" id="SM00845"/>
    </source>
</evidence>
<evidence type="ECO:0000256" key="9">
    <source>
        <dbReference type="ARBA" id="ARBA00047913"/>
    </source>
</evidence>
<dbReference type="NCBIfam" id="TIGR00133">
    <property type="entry name" value="gatB"/>
    <property type="match status" value="1"/>
</dbReference>
<comment type="catalytic activity">
    <reaction evidence="9 10">
        <text>L-glutamyl-tRNA(Gln) + L-glutamine + ATP + H2O = L-glutaminyl-tRNA(Gln) + L-glutamate + ADP + phosphate + H(+)</text>
        <dbReference type="Rhea" id="RHEA:17521"/>
        <dbReference type="Rhea" id="RHEA-COMP:9681"/>
        <dbReference type="Rhea" id="RHEA-COMP:9684"/>
        <dbReference type="ChEBI" id="CHEBI:15377"/>
        <dbReference type="ChEBI" id="CHEBI:15378"/>
        <dbReference type="ChEBI" id="CHEBI:29985"/>
        <dbReference type="ChEBI" id="CHEBI:30616"/>
        <dbReference type="ChEBI" id="CHEBI:43474"/>
        <dbReference type="ChEBI" id="CHEBI:58359"/>
        <dbReference type="ChEBI" id="CHEBI:78520"/>
        <dbReference type="ChEBI" id="CHEBI:78521"/>
        <dbReference type="ChEBI" id="CHEBI:456216"/>
    </reaction>
</comment>
<dbReference type="PANTHER" id="PTHR11659">
    <property type="entry name" value="GLUTAMYL-TRNA GLN AMIDOTRANSFERASE SUBUNIT B MITOCHONDRIAL AND PROKARYOTIC PET112-RELATED"/>
    <property type="match status" value="1"/>
</dbReference>
<dbReference type="InterPro" id="IPR017959">
    <property type="entry name" value="Asn/Gln-tRNA_amidoTrfase_suB/E"/>
</dbReference>
<gene>
    <name evidence="10" type="primary">gatB</name>
    <name evidence="12" type="ORF">A2751_05740</name>
</gene>
<dbReference type="InterPro" id="IPR018027">
    <property type="entry name" value="Asn/Gln_amidotransferase"/>
</dbReference>
<evidence type="ECO:0000256" key="6">
    <source>
        <dbReference type="ARBA" id="ARBA00022917"/>
    </source>
</evidence>
<evidence type="ECO:0000256" key="4">
    <source>
        <dbReference type="ARBA" id="ARBA00022741"/>
    </source>
</evidence>
<dbReference type="HAMAP" id="MF_00121">
    <property type="entry name" value="GatB"/>
    <property type="match status" value="1"/>
</dbReference>
<evidence type="ECO:0000256" key="1">
    <source>
        <dbReference type="ARBA" id="ARBA00005306"/>
    </source>
</evidence>
<keyword evidence="4 10" id="KW-0547">Nucleotide-binding</keyword>
<dbReference type="InterPro" id="IPR004413">
    <property type="entry name" value="GatB"/>
</dbReference>
<dbReference type="Gene3D" id="1.10.10.410">
    <property type="match status" value="1"/>
</dbReference>
<dbReference type="PANTHER" id="PTHR11659:SF0">
    <property type="entry name" value="GLUTAMYL-TRNA(GLN) AMIDOTRANSFERASE SUBUNIT B, MITOCHONDRIAL"/>
    <property type="match status" value="1"/>
</dbReference>
<evidence type="ECO:0000256" key="10">
    <source>
        <dbReference type="HAMAP-Rule" id="MF_00121"/>
    </source>
</evidence>
<proteinExistence type="inferred from homology"/>
<comment type="similarity">
    <text evidence="1 10">Belongs to the GatB/GatE family. GatB subfamily.</text>
</comment>
<dbReference type="SMART" id="SM00845">
    <property type="entry name" value="GatB_Yqey"/>
    <property type="match status" value="1"/>
</dbReference>
<keyword evidence="3 10" id="KW-0436">Ligase</keyword>
<dbReference type="PROSITE" id="PS01234">
    <property type="entry name" value="GATB"/>
    <property type="match status" value="1"/>
</dbReference>
<dbReference type="InterPro" id="IPR014746">
    <property type="entry name" value="Gln_synth/guanido_kin_cat_dom"/>
</dbReference>
<dbReference type="GO" id="GO:0050566">
    <property type="term" value="F:asparaginyl-tRNA synthase (glutamine-hydrolyzing) activity"/>
    <property type="evidence" value="ECO:0007669"/>
    <property type="project" value="RHEA"/>
</dbReference>
<dbReference type="Gene3D" id="1.10.150.380">
    <property type="entry name" value="GatB domain, N-terminal subdomain"/>
    <property type="match status" value="1"/>
</dbReference>
<accession>A0A1F5NN56</accession>
<dbReference type="AlphaFoldDB" id="A0A1F5NN56"/>
<evidence type="ECO:0000256" key="2">
    <source>
        <dbReference type="ARBA" id="ARBA00011123"/>
    </source>
</evidence>
<dbReference type="SUPFAM" id="SSF89095">
    <property type="entry name" value="GatB/YqeY motif"/>
    <property type="match status" value="1"/>
</dbReference>
<dbReference type="InterPro" id="IPR023168">
    <property type="entry name" value="GatB_Yqey_C_2"/>
</dbReference>
<dbReference type="SUPFAM" id="SSF55931">
    <property type="entry name" value="Glutamine synthetase/guanido kinase"/>
    <property type="match status" value="1"/>
</dbReference>
<evidence type="ECO:0000256" key="8">
    <source>
        <dbReference type="ARBA" id="ARBA00047380"/>
    </source>
</evidence>
<comment type="catalytic activity">
    <reaction evidence="8 10">
        <text>L-aspartyl-tRNA(Asn) + L-glutamine + ATP + H2O = L-asparaginyl-tRNA(Asn) + L-glutamate + ADP + phosphate + 2 H(+)</text>
        <dbReference type="Rhea" id="RHEA:14513"/>
        <dbReference type="Rhea" id="RHEA-COMP:9674"/>
        <dbReference type="Rhea" id="RHEA-COMP:9677"/>
        <dbReference type="ChEBI" id="CHEBI:15377"/>
        <dbReference type="ChEBI" id="CHEBI:15378"/>
        <dbReference type="ChEBI" id="CHEBI:29985"/>
        <dbReference type="ChEBI" id="CHEBI:30616"/>
        <dbReference type="ChEBI" id="CHEBI:43474"/>
        <dbReference type="ChEBI" id="CHEBI:58359"/>
        <dbReference type="ChEBI" id="CHEBI:78515"/>
        <dbReference type="ChEBI" id="CHEBI:78516"/>
        <dbReference type="ChEBI" id="CHEBI:456216"/>
    </reaction>
</comment>
<name>A0A1F5NN56_9BACT</name>
<dbReference type="EC" id="6.3.5.-" evidence="10"/>
<dbReference type="InterPro" id="IPR006075">
    <property type="entry name" value="Asn/Gln-tRNA_Trfase_suB/E_cat"/>
</dbReference>
<dbReference type="GO" id="GO:0005524">
    <property type="term" value="F:ATP binding"/>
    <property type="evidence" value="ECO:0007669"/>
    <property type="project" value="UniProtKB-KW"/>
</dbReference>
<keyword evidence="6 10" id="KW-0648">Protein biosynthesis</keyword>
<evidence type="ECO:0000313" key="13">
    <source>
        <dbReference type="Proteomes" id="UP000176864"/>
    </source>
</evidence>
<evidence type="ECO:0000313" key="12">
    <source>
        <dbReference type="EMBL" id="OGE79115.1"/>
    </source>
</evidence>
<evidence type="ECO:0000256" key="7">
    <source>
        <dbReference type="ARBA" id="ARBA00024799"/>
    </source>
</evidence>
<dbReference type="GO" id="GO:0006412">
    <property type="term" value="P:translation"/>
    <property type="evidence" value="ECO:0007669"/>
    <property type="project" value="UniProtKB-UniRule"/>
</dbReference>
<dbReference type="FunFam" id="1.10.10.410:FF:000001">
    <property type="entry name" value="Aspartyl/glutamyl-tRNA(Asn/Gln) amidotransferase subunit B"/>
    <property type="match status" value="1"/>
</dbReference>
<dbReference type="EMBL" id="MFEK01000007">
    <property type="protein sequence ID" value="OGE79115.1"/>
    <property type="molecule type" value="Genomic_DNA"/>
</dbReference>
<reference evidence="12 13" key="1">
    <citation type="journal article" date="2016" name="Nat. Commun.">
        <title>Thousands of microbial genomes shed light on interconnected biogeochemical processes in an aquifer system.</title>
        <authorList>
            <person name="Anantharaman K."/>
            <person name="Brown C.T."/>
            <person name="Hug L.A."/>
            <person name="Sharon I."/>
            <person name="Castelle C.J."/>
            <person name="Probst A.J."/>
            <person name="Thomas B.C."/>
            <person name="Singh A."/>
            <person name="Wilkins M.J."/>
            <person name="Karaoz U."/>
            <person name="Brodie E.L."/>
            <person name="Williams K.H."/>
            <person name="Hubbard S.S."/>
            <person name="Banfield J.F."/>
        </authorList>
    </citation>
    <scope>NUCLEOTIDE SEQUENCE [LARGE SCALE GENOMIC DNA]</scope>
</reference>
<dbReference type="Pfam" id="PF02934">
    <property type="entry name" value="GatB_N"/>
    <property type="match status" value="1"/>
</dbReference>
<dbReference type="InterPro" id="IPR017958">
    <property type="entry name" value="Gln-tRNA_amidoTrfase_suB_CS"/>
</dbReference>